<feature type="binding site" evidence="6">
    <location>
        <position position="301"/>
    </location>
    <ligand>
        <name>S-adenosyl-L-methionine</name>
        <dbReference type="ChEBI" id="CHEBI:59789"/>
    </ligand>
</feature>
<evidence type="ECO:0000313" key="9">
    <source>
        <dbReference type="Proteomes" id="UP000305792"/>
    </source>
</evidence>
<dbReference type="CDD" id="cd02440">
    <property type="entry name" value="AdoMet_MTases"/>
    <property type="match status" value="1"/>
</dbReference>
<dbReference type="SUPFAM" id="SSF48013">
    <property type="entry name" value="NusB-like"/>
    <property type="match status" value="1"/>
</dbReference>
<feature type="binding site" evidence="6">
    <location>
        <position position="341"/>
    </location>
    <ligand>
        <name>S-adenosyl-L-methionine</name>
        <dbReference type="ChEBI" id="CHEBI:59789"/>
    </ligand>
</feature>
<dbReference type="PANTHER" id="PTHR22807:SF53">
    <property type="entry name" value="RIBOSOMAL RNA SMALL SUBUNIT METHYLTRANSFERASE B-RELATED"/>
    <property type="match status" value="1"/>
</dbReference>
<keyword evidence="1 6" id="KW-0489">Methyltransferase</keyword>
<dbReference type="Gene3D" id="3.40.50.150">
    <property type="entry name" value="Vaccinia Virus protein VP39"/>
    <property type="match status" value="1"/>
</dbReference>
<dbReference type="Pfam" id="PF01029">
    <property type="entry name" value="NusB"/>
    <property type="match status" value="1"/>
</dbReference>
<protein>
    <submittedName>
        <fullName evidence="8">rRNA small subunit methyltransferase B</fullName>
    </submittedName>
</protein>
<evidence type="ECO:0000256" key="6">
    <source>
        <dbReference type="PROSITE-ProRule" id="PRU01023"/>
    </source>
</evidence>
<dbReference type="EMBL" id="STGX01000003">
    <property type="protein sequence ID" value="THV30771.1"/>
    <property type="molecule type" value="Genomic_DNA"/>
</dbReference>
<sequence length="456" mass="48663">MSDKRNRRREAERDLPKVNPRRVAFDAVRAVTADNAYANLVLPRMLAETDNSGRDAALATELTYGTLRSLGTLEAILAAASGRDVRELQQDLVDALCLGAYQLLYMRIPAHAAVATTVSLVKAAVSPRVSGLTNAVLRKVAAKDLDTWCEELATGDRLADLALRHAHPKWIAAEFEAVLGPDELAPALAADNVAPPVHLCAKPGRITKGDLSRETRGGVHGQWSPYAIYLPGGDPGRLRAVATGLAHVQDEGSQLVAVALAEAPLDGPDRSWIDLCAGPGGKTGLLGALAAQRDARVDAVEIQPHRAELVAKAARGLPVTVHTGDGREFGEPGTADRVLVDAPCSGLGALRRRPEARWRKQRKDIDELVPLQRELLASGLRLARPGGIVAYVTCSPVAAETEEVVAAVLKDGGAEVVAAEWLTGRVPDSRRGDYAQLWPHRHGTDAMFLALLRKTG</sequence>
<comment type="similarity">
    <text evidence="6">Belongs to the class I-like SAM-binding methyltransferase superfamily. RsmB/NOP family.</text>
</comment>
<evidence type="ECO:0000313" key="8">
    <source>
        <dbReference type="EMBL" id="THV30771.1"/>
    </source>
</evidence>
<dbReference type="InterPro" id="IPR049560">
    <property type="entry name" value="MeTrfase_RsmB-F_NOP2_cat"/>
</dbReference>
<dbReference type="SUPFAM" id="SSF53335">
    <property type="entry name" value="S-adenosyl-L-methionine-dependent methyltransferases"/>
    <property type="match status" value="1"/>
</dbReference>
<dbReference type="RefSeq" id="WP_136528634.1">
    <property type="nucleotide sequence ID" value="NZ_STGX01000003.1"/>
</dbReference>
<dbReference type="GO" id="GO:0003723">
    <property type="term" value="F:RNA binding"/>
    <property type="evidence" value="ECO:0007669"/>
    <property type="project" value="UniProtKB-UniRule"/>
</dbReference>
<evidence type="ECO:0000256" key="5">
    <source>
        <dbReference type="ARBA" id="ARBA00059465"/>
    </source>
</evidence>
<dbReference type="InterPro" id="IPR006027">
    <property type="entry name" value="NusB_RsmB_TIM44"/>
</dbReference>
<evidence type="ECO:0000259" key="7">
    <source>
        <dbReference type="PROSITE" id="PS51686"/>
    </source>
</evidence>
<evidence type="ECO:0000256" key="4">
    <source>
        <dbReference type="ARBA" id="ARBA00022884"/>
    </source>
</evidence>
<evidence type="ECO:0000256" key="3">
    <source>
        <dbReference type="ARBA" id="ARBA00022691"/>
    </source>
</evidence>
<evidence type="ECO:0000256" key="1">
    <source>
        <dbReference type="ARBA" id="ARBA00022603"/>
    </source>
</evidence>
<organism evidence="8 9">
    <name type="scientific">Glycomyces paridis</name>
    <dbReference type="NCBI Taxonomy" id="2126555"/>
    <lineage>
        <taxon>Bacteria</taxon>
        <taxon>Bacillati</taxon>
        <taxon>Actinomycetota</taxon>
        <taxon>Actinomycetes</taxon>
        <taxon>Glycomycetales</taxon>
        <taxon>Glycomycetaceae</taxon>
        <taxon>Glycomyces</taxon>
    </lineage>
</organism>
<dbReference type="Pfam" id="PF01189">
    <property type="entry name" value="Methyltr_RsmB-F"/>
    <property type="match status" value="1"/>
</dbReference>
<keyword evidence="9" id="KW-1185">Reference proteome</keyword>
<dbReference type="InterPro" id="IPR023267">
    <property type="entry name" value="RCMT"/>
</dbReference>
<dbReference type="PRINTS" id="PR02008">
    <property type="entry name" value="RCMTFAMILY"/>
</dbReference>
<evidence type="ECO:0000256" key="2">
    <source>
        <dbReference type="ARBA" id="ARBA00022679"/>
    </source>
</evidence>
<keyword evidence="2 6" id="KW-0808">Transferase</keyword>
<keyword evidence="4 6" id="KW-0694">RNA-binding</keyword>
<dbReference type="GO" id="GO:0006355">
    <property type="term" value="P:regulation of DNA-templated transcription"/>
    <property type="evidence" value="ECO:0007669"/>
    <property type="project" value="InterPro"/>
</dbReference>
<name>A0A4S8PL06_9ACTN</name>
<feature type="domain" description="SAM-dependent MTase RsmB/NOP-type" evidence="7">
    <location>
        <begin position="174"/>
        <end position="455"/>
    </location>
</feature>
<dbReference type="Proteomes" id="UP000305792">
    <property type="component" value="Unassembled WGS sequence"/>
</dbReference>
<comment type="caution">
    <text evidence="8">The sequence shown here is derived from an EMBL/GenBank/DDBJ whole genome shotgun (WGS) entry which is preliminary data.</text>
</comment>
<dbReference type="Gene3D" id="1.10.940.10">
    <property type="entry name" value="NusB-like"/>
    <property type="match status" value="1"/>
</dbReference>
<feature type="active site" description="Nucleophile" evidence="6">
    <location>
        <position position="394"/>
    </location>
</feature>
<dbReference type="InterPro" id="IPR035926">
    <property type="entry name" value="NusB-like_sf"/>
</dbReference>
<dbReference type="GO" id="GO:0001510">
    <property type="term" value="P:RNA methylation"/>
    <property type="evidence" value="ECO:0007669"/>
    <property type="project" value="InterPro"/>
</dbReference>
<keyword evidence="3 6" id="KW-0949">S-adenosyl-L-methionine</keyword>
<feature type="binding site" evidence="6">
    <location>
        <position position="325"/>
    </location>
    <ligand>
        <name>S-adenosyl-L-methionine</name>
        <dbReference type="ChEBI" id="CHEBI:59789"/>
    </ligand>
</feature>
<dbReference type="FunFam" id="3.40.50.150:FF:000257">
    <property type="entry name" value="16S rRNA methyltransferase"/>
    <property type="match status" value="1"/>
</dbReference>
<accession>A0A4S8PL06</accession>
<dbReference type="OrthoDB" id="9810297at2"/>
<dbReference type="PANTHER" id="PTHR22807">
    <property type="entry name" value="NOP2 YEAST -RELATED NOL1/NOP2/FMU SUN DOMAIN-CONTAINING"/>
    <property type="match status" value="1"/>
</dbReference>
<reference evidence="8 9" key="1">
    <citation type="journal article" date="2018" name="Int. J. Syst. Evol. Microbiol.">
        <title>Glycomyces paridis sp. nov., isolated from the medicinal plant Paris polyphylla.</title>
        <authorList>
            <person name="Fang X.M."/>
            <person name="Bai J.L."/>
            <person name="Su J."/>
            <person name="Zhao L.L."/>
            <person name="Liu H.Y."/>
            <person name="Ma B.P."/>
            <person name="Zhang Y.Q."/>
            <person name="Yu L.Y."/>
        </authorList>
    </citation>
    <scope>NUCLEOTIDE SEQUENCE [LARGE SCALE GENOMIC DNA]</scope>
    <source>
        <strain evidence="8 9">CPCC 204357</strain>
    </source>
</reference>
<feature type="binding site" evidence="6">
    <location>
        <begin position="276"/>
        <end position="282"/>
    </location>
    <ligand>
        <name>S-adenosyl-L-methionine</name>
        <dbReference type="ChEBI" id="CHEBI:59789"/>
    </ligand>
</feature>
<comment type="function">
    <text evidence="5">May act as RNA methyltransferase.</text>
</comment>
<dbReference type="InterPro" id="IPR001678">
    <property type="entry name" value="MeTrfase_RsmB-F_NOP2_dom"/>
</dbReference>
<dbReference type="GO" id="GO:0008173">
    <property type="term" value="F:RNA methyltransferase activity"/>
    <property type="evidence" value="ECO:0007669"/>
    <property type="project" value="InterPro"/>
</dbReference>
<gene>
    <name evidence="8" type="ORF">E9998_05150</name>
</gene>
<dbReference type="InterPro" id="IPR029063">
    <property type="entry name" value="SAM-dependent_MTases_sf"/>
</dbReference>
<dbReference type="PROSITE" id="PS51686">
    <property type="entry name" value="SAM_MT_RSMB_NOP"/>
    <property type="match status" value="1"/>
</dbReference>
<dbReference type="AlphaFoldDB" id="A0A4S8PL06"/>
<proteinExistence type="inferred from homology"/>